<dbReference type="OMA" id="LRNIWHM"/>
<comment type="caution">
    <text evidence="5">The sequence shown here is derived from an EMBL/GenBank/DDBJ whole genome shotgun (WGS) entry which is preliminary data.</text>
</comment>
<evidence type="ECO:0000313" key="6">
    <source>
        <dbReference type="Proteomes" id="UP000038009"/>
    </source>
</evidence>
<keyword evidence="2" id="KW-0677">Repeat</keyword>
<dbReference type="OrthoDB" id="444540at2759"/>
<accession>A0A0N0P8K5</accession>
<feature type="compositionally biased region" description="Polar residues" evidence="4">
    <location>
        <begin position="97"/>
        <end position="108"/>
    </location>
</feature>
<sequence>MIGGEYKKERFSERLTAAQNQPKNRGYLPGTQLRTGGYGTGTLMGNWGEERSDAGYYDGKAVVKSVLRPPPSTTYRDMVQNVEAALSASQVPPAVGSLTSDMSSTMTASPCDRGQFTQRTFMDIEDRTKSSYPAHQPHCDPIYQDTVNAAYRSTFQMSYIHPEKRLQEERSHVPPVLSGNPSSPAEAVLRRLRHALVVAFERKDLTTLSCFPGNVIRSIRQTVAASCTDPKGNINAVELLEGFVAAGVPASADDCTVLIRHFDKQGHCTAPYMAIVNALRGNMCERRTKVVESIYSHLKALGKEGVVRLNNLVQWIDLSYWPEVKSGAVSKDDVRDAFRDQWDLPWPSSHVSLERFISYFADYSFEVFIDNVFELTLRNIWHYSGGNGSCENQSCRRVLVIHTNGQGTQEVIKNDLLIKGTNEEVEPLLLERLAKQGVKNVKSIQVISGGCDA</sequence>
<dbReference type="PANTHER" id="PTHR34524:SF9">
    <property type="entry name" value="EF-HAND DOMAIN-CONTAINING PROTEIN"/>
    <property type="match status" value="1"/>
</dbReference>
<reference evidence="5 6" key="1">
    <citation type="journal article" date="2015" name="PLoS Pathog.">
        <title>Leptomonas seymouri: Adaptations to the Dixenous Life Cycle Analyzed by Genome Sequencing, Transcriptome Profiling and Co-infection with Leishmania donovani.</title>
        <authorList>
            <person name="Kraeva N."/>
            <person name="Butenko A."/>
            <person name="Hlavacova J."/>
            <person name="Kostygov A."/>
            <person name="Myskova J."/>
            <person name="Grybchuk D."/>
            <person name="Lestinova T."/>
            <person name="Votypka J."/>
            <person name="Volf P."/>
            <person name="Opperdoes F."/>
            <person name="Flegontov P."/>
            <person name="Lukes J."/>
            <person name="Yurchenko V."/>
        </authorList>
    </citation>
    <scope>NUCLEOTIDE SEQUENCE [LARGE SCALE GENOMIC DNA]</scope>
    <source>
        <strain evidence="5 6">ATCC 30220</strain>
    </source>
</reference>
<dbReference type="GO" id="GO:0046872">
    <property type="term" value="F:metal ion binding"/>
    <property type="evidence" value="ECO:0007669"/>
    <property type="project" value="UniProtKB-KW"/>
</dbReference>
<dbReference type="PANTHER" id="PTHR34524">
    <property type="entry name" value="CALCYPHOSIN"/>
    <property type="match status" value="1"/>
</dbReference>
<name>A0A0N0P8K5_LEPSE</name>
<gene>
    <name evidence="5" type="ORF">ABL78_0809</name>
</gene>
<dbReference type="Proteomes" id="UP000038009">
    <property type="component" value="Unassembled WGS sequence"/>
</dbReference>
<dbReference type="Gene3D" id="1.10.238.10">
    <property type="entry name" value="EF-hand"/>
    <property type="match status" value="1"/>
</dbReference>
<evidence type="ECO:0000256" key="1">
    <source>
        <dbReference type="ARBA" id="ARBA00022723"/>
    </source>
</evidence>
<evidence type="ECO:0000256" key="3">
    <source>
        <dbReference type="ARBA" id="ARBA00022837"/>
    </source>
</evidence>
<evidence type="ECO:0000256" key="4">
    <source>
        <dbReference type="SAM" id="MobiDB-lite"/>
    </source>
</evidence>
<keyword evidence="3" id="KW-0106">Calcium</keyword>
<feature type="region of interest" description="Disordered" evidence="4">
    <location>
        <begin position="93"/>
        <end position="112"/>
    </location>
</feature>
<dbReference type="EMBL" id="LJSK01000011">
    <property type="protein sequence ID" value="KPI90056.1"/>
    <property type="molecule type" value="Genomic_DNA"/>
</dbReference>
<organism evidence="5 6">
    <name type="scientific">Leptomonas seymouri</name>
    <dbReference type="NCBI Taxonomy" id="5684"/>
    <lineage>
        <taxon>Eukaryota</taxon>
        <taxon>Discoba</taxon>
        <taxon>Euglenozoa</taxon>
        <taxon>Kinetoplastea</taxon>
        <taxon>Metakinetoplastina</taxon>
        <taxon>Trypanosomatida</taxon>
        <taxon>Trypanosomatidae</taxon>
        <taxon>Leishmaniinae</taxon>
        <taxon>Leptomonas</taxon>
    </lineage>
</organism>
<dbReference type="InterPro" id="IPR011992">
    <property type="entry name" value="EF-hand-dom_pair"/>
</dbReference>
<dbReference type="InterPro" id="IPR051581">
    <property type="entry name" value="Ca-bind"/>
</dbReference>
<protein>
    <submittedName>
        <fullName evidence="5">Uncharacterized protein</fullName>
    </submittedName>
</protein>
<dbReference type="AlphaFoldDB" id="A0A0N0P8K5"/>
<keyword evidence="6" id="KW-1185">Reference proteome</keyword>
<evidence type="ECO:0000256" key="2">
    <source>
        <dbReference type="ARBA" id="ARBA00022737"/>
    </source>
</evidence>
<evidence type="ECO:0000313" key="5">
    <source>
        <dbReference type="EMBL" id="KPI90056.1"/>
    </source>
</evidence>
<keyword evidence="1" id="KW-0479">Metal-binding</keyword>
<proteinExistence type="predicted"/>
<dbReference type="SUPFAM" id="SSF47473">
    <property type="entry name" value="EF-hand"/>
    <property type="match status" value="1"/>
</dbReference>
<dbReference type="VEuPathDB" id="TriTrypDB:Lsey_0011_0130"/>